<dbReference type="OrthoDB" id="126482at2759"/>
<feature type="compositionally biased region" description="Low complexity" evidence="1">
    <location>
        <begin position="8"/>
        <end position="24"/>
    </location>
</feature>
<keyword evidence="2" id="KW-0347">Helicase</keyword>
<proteinExistence type="predicted"/>
<accession>A0A2P4YDU3</accession>
<dbReference type="Proteomes" id="UP000237271">
    <property type="component" value="Unassembled WGS sequence"/>
</dbReference>
<keyword evidence="2" id="KW-0547">Nucleotide-binding</keyword>
<evidence type="ECO:0000313" key="3">
    <source>
        <dbReference type="Proteomes" id="UP000237271"/>
    </source>
</evidence>
<organism evidence="2 3">
    <name type="scientific">Phytophthora palmivora</name>
    <dbReference type="NCBI Taxonomy" id="4796"/>
    <lineage>
        <taxon>Eukaryota</taxon>
        <taxon>Sar</taxon>
        <taxon>Stramenopiles</taxon>
        <taxon>Oomycota</taxon>
        <taxon>Peronosporomycetes</taxon>
        <taxon>Peronosporales</taxon>
        <taxon>Peronosporaceae</taxon>
        <taxon>Phytophthora</taxon>
    </lineage>
</organism>
<dbReference type="AlphaFoldDB" id="A0A2P4YDU3"/>
<keyword evidence="2" id="KW-0378">Hydrolase</keyword>
<keyword evidence="2" id="KW-0067">ATP-binding</keyword>
<evidence type="ECO:0000256" key="1">
    <source>
        <dbReference type="SAM" id="MobiDB-lite"/>
    </source>
</evidence>
<dbReference type="EMBL" id="NCKW01003585">
    <property type="protein sequence ID" value="POM75964.1"/>
    <property type="molecule type" value="Genomic_DNA"/>
</dbReference>
<comment type="caution">
    <text evidence="2">The sequence shown here is derived from an EMBL/GenBank/DDBJ whole genome shotgun (WGS) entry which is preliminary data.</text>
</comment>
<protein>
    <submittedName>
        <fullName evidence="2">ATP-dependent DNA helicase PIF1</fullName>
    </submittedName>
</protein>
<feature type="region of interest" description="Disordered" evidence="1">
    <location>
        <begin position="1"/>
        <end position="45"/>
    </location>
</feature>
<feature type="compositionally biased region" description="Low complexity" evidence="1">
    <location>
        <begin position="31"/>
        <end position="42"/>
    </location>
</feature>
<evidence type="ECO:0000313" key="2">
    <source>
        <dbReference type="EMBL" id="POM75964.1"/>
    </source>
</evidence>
<gene>
    <name evidence="2" type="ORF">PHPALM_6852</name>
</gene>
<dbReference type="GO" id="GO:0004386">
    <property type="term" value="F:helicase activity"/>
    <property type="evidence" value="ECO:0007669"/>
    <property type="project" value="UniProtKB-KW"/>
</dbReference>
<keyword evidence="3" id="KW-1185">Reference proteome</keyword>
<sequence>MLHRHVRSPSSSSSSESPTHASPSTQSPRRASSASAETLAASNGPELTEKQAAVSTEVLHSQVVVFTTSALAAERQQALDRLYNVLVTDQQASDVSDADIKLLNERDTNTLVSVSAQRLRSSFSRALELFNTGRFDGNAHTTFLLATESEERDVVLQMLYVLRTLVVVGDNAQALLLDLRPASASGSASRAMLVMSPEVVQELSESSTLHRIFHLFFPDDNLQMGVLKVLEAMIQGLQPTRWRWMVKQFYEERCLLDLVAHLDLRRDPSGSPWGPVEVEVFLLDLDLDPDHPLFRQQSSS</sequence>
<reference evidence="2 3" key="1">
    <citation type="journal article" date="2017" name="Genome Biol. Evol.">
        <title>Phytophthora megakarya and P. palmivora, closely related causal agents of cacao black pod rot, underwent increases in genome sizes and gene numbers by different mechanisms.</title>
        <authorList>
            <person name="Ali S.S."/>
            <person name="Shao J."/>
            <person name="Lary D.J."/>
            <person name="Kronmiller B."/>
            <person name="Shen D."/>
            <person name="Strem M.D."/>
            <person name="Amoako-Attah I."/>
            <person name="Akrofi A.Y."/>
            <person name="Begoude B.A."/>
            <person name="Ten Hoopen G.M."/>
            <person name="Coulibaly K."/>
            <person name="Kebe B.I."/>
            <person name="Melnick R.L."/>
            <person name="Guiltinan M.J."/>
            <person name="Tyler B.M."/>
            <person name="Meinhardt L.W."/>
            <person name="Bailey B.A."/>
        </authorList>
    </citation>
    <scope>NUCLEOTIDE SEQUENCE [LARGE SCALE GENOMIC DNA]</scope>
    <source>
        <strain evidence="3">sbr112.9</strain>
    </source>
</reference>
<name>A0A2P4YDU3_9STRA</name>